<protein>
    <submittedName>
        <fullName evidence="6">MFS transporter</fullName>
    </submittedName>
</protein>
<feature type="transmembrane region" description="Helical" evidence="4">
    <location>
        <begin position="282"/>
        <end position="304"/>
    </location>
</feature>
<dbReference type="InterPro" id="IPR036259">
    <property type="entry name" value="MFS_trans_sf"/>
</dbReference>
<feature type="transmembrane region" description="Helical" evidence="4">
    <location>
        <begin position="111"/>
        <end position="128"/>
    </location>
</feature>
<proteinExistence type="predicted"/>
<dbReference type="Proteomes" id="UP001073227">
    <property type="component" value="Unassembled WGS sequence"/>
</dbReference>
<reference evidence="6" key="1">
    <citation type="submission" date="2022-10" db="EMBL/GenBank/DDBJ databases">
        <title>Hoeflea sp. G2-23, isolated from marine algae.</title>
        <authorList>
            <person name="Kristyanto S."/>
            <person name="Kim J.M."/>
            <person name="Jeon C.O."/>
        </authorList>
    </citation>
    <scope>NUCLEOTIDE SEQUENCE</scope>
    <source>
        <strain evidence="6">G2-23</strain>
    </source>
</reference>
<dbReference type="PROSITE" id="PS50850">
    <property type="entry name" value="MFS"/>
    <property type="match status" value="1"/>
</dbReference>
<dbReference type="InterPro" id="IPR050327">
    <property type="entry name" value="Proton-linked_MCT"/>
</dbReference>
<feature type="transmembrane region" description="Helical" evidence="4">
    <location>
        <begin position="218"/>
        <end position="243"/>
    </location>
</feature>
<evidence type="ECO:0000256" key="2">
    <source>
        <dbReference type="ARBA" id="ARBA00022989"/>
    </source>
</evidence>
<evidence type="ECO:0000256" key="4">
    <source>
        <dbReference type="SAM" id="Phobius"/>
    </source>
</evidence>
<feature type="domain" description="Major facilitator superfamily (MFS) profile" evidence="5">
    <location>
        <begin position="10"/>
        <end position="398"/>
    </location>
</feature>
<evidence type="ECO:0000259" key="5">
    <source>
        <dbReference type="PROSITE" id="PS50850"/>
    </source>
</evidence>
<dbReference type="SUPFAM" id="SSF103473">
    <property type="entry name" value="MFS general substrate transporter"/>
    <property type="match status" value="1"/>
</dbReference>
<accession>A0ABT3ZC90</accession>
<feature type="transmembrane region" description="Helical" evidence="4">
    <location>
        <begin position="376"/>
        <end position="394"/>
    </location>
</feature>
<keyword evidence="3 4" id="KW-0472">Membrane</keyword>
<sequence>MSERLRRVEPMTLLIGVSMTIGYGTLYYPFAILGPEIARDMGWSNSLVFGVFSAALLTSAVTASFVGRAMDRFGARPVMVLGSVLAGATLLNLSLVQSVVGFAIAMPLIEVAARMIQYETGFAALIAIHGRQARRPIAHVTLVAGFASTVFWPLIHWLLGFMDWRGVCLVLAAVNLMVALPIHLMVPRGPRLPAGQPAPQLVAREPGLLLPGNRRPSFVLMSIAFAGGSFLMSAVHTSFFVILDQLGREVALAALAGAIIGPMQVMARLIEMLTGERVASSVVGVISSSMLLFGICLLILALWINGPIIVIAFAASFGVGQGLSFIARAILPARLFGTDGYGTVTGKLATVRLFAMAGAPVCTALAIAHAGIAATLLLLSLVAVMTVAASWGLLRIESKAAAGHSIVPTAA</sequence>
<feature type="transmembrane region" description="Helical" evidence="4">
    <location>
        <begin position="310"/>
        <end position="331"/>
    </location>
</feature>
<comment type="caution">
    <text evidence="6">The sequence shown here is derived from an EMBL/GenBank/DDBJ whole genome shotgun (WGS) entry which is preliminary data.</text>
</comment>
<gene>
    <name evidence="6" type="ORF">OEG84_17355</name>
</gene>
<dbReference type="Pfam" id="PF07690">
    <property type="entry name" value="MFS_1"/>
    <property type="match status" value="1"/>
</dbReference>
<evidence type="ECO:0000313" key="7">
    <source>
        <dbReference type="Proteomes" id="UP001073227"/>
    </source>
</evidence>
<organism evidence="6 7">
    <name type="scientific">Hoeflea algicola</name>
    <dbReference type="NCBI Taxonomy" id="2983763"/>
    <lineage>
        <taxon>Bacteria</taxon>
        <taxon>Pseudomonadati</taxon>
        <taxon>Pseudomonadota</taxon>
        <taxon>Alphaproteobacteria</taxon>
        <taxon>Hyphomicrobiales</taxon>
        <taxon>Rhizobiaceae</taxon>
        <taxon>Hoeflea</taxon>
    </lineage>
</organism>
<dbReference type="InterPro" id="IPR020846">
    <property type="entry name" value="MFS_dom"/>
</dbReference>
<keyword evidence="7" id="KW-1185">Reference proteome</keyword>
<evidence type="ECO:0000256" key="1">
    <source>
        <dbReference type="ARBA" id="ARBA00022692"/>
    </source>
</evidence>
<feature type="transmembrane region" description="Helical" evidence="4">
    <location>
        <begin position="140"/>
        <end position="158"/>
    </location>
</feature>
<feature type="transmembrane region" description="Helical" evidence="4">
    <location>
        <begin position="351"/>
        <end position="370"/>
    </location>
</feature>
<feature type="transmembrane region" description="Helical" evidence="4">
    <location>
        <begin position="12"/>
        <end position="34"/>
    </location>
</feature>
<feature type="transmembrane region" description="Helical" evidence="4">
    <location>
        <begin position="78"/>
        <end position="105"/>
    </location>
</feature>
<dbReference type="RefSeq" id="WP_267654902.1">
    <property type="nucleotide sequence ID" value="NZ_JAOVZR010000001.1"/>
</dbReference>
<name>A0ABT3ZC90_9HYPH</name>
<keyword evidence="2 4" id="KW-1133">Transmembrane helix</keyword>
<dbReference type="PANTHER" id="PTHR11360">
    <property type="entry name" value="MONOCARBOXYLATE TRANSPORTER"/>
    <property type="match status" value="1"/>
</dbReference>
<evidence type="ECO:0000313" key="6">
    <source>
        <dbReference type="EMBL" id="MCY0149424.1"/>
    </source>
</evidence>
<feature type="transmembrane region" description="Helical" evidence="4">
    <location>
        <begin position="164"/>
        <end position="186"/>
    </location>
</feature>
<dbReference type="EMBL" id="JAOVZR010000001">
    <property type="protein sequence ID" value="MCY0149424.1"/>
    <property type="molecule type" value="Genomic_DNA"/>
</dbReference>
<feature type="transmembrane region" description="Helical" evidence="4">
    <location>
        <begin position="46"/>
        <end position="66"/>
    </location>
</feature>
<evidence type="ECO:0000256" key="3">
    <source>
        <dbReference type="ARBA" id="ARBA00023136"/>
    </source>
</evidence>
<dbReference type="Gene3D" id="1.20.1250.20">
    <property type="entry name" value="MFS general substrate transporter like domains"/>
    <property type="match status" value="1"/>
</dbReference>
<dbReference type="InterPro" id="IPR011701">
    <property type="entry name" value="MFS"/>
</dbReference>
<dbReference type="PANTHER" id="PTHR11360:SF290">
    <property type="entry name" value="MONOCARBOXYLATE MFS PERMEASE"/>
    <property type="match status" value="1"/>
</dbReference>
<keyword evidence="1 4" id="KW-0812">Transmembrane</keyword>
<feature type="transmembrane region" description="Helical" evidence="4">
    <location>
        <begin position="249"/>
        <end position="270"/>
    </location>
</feature>